<dbReference type="Gene3D" id="4.10.60.10">
    <property type="entry name" value="Zinc finger, CCHC-type"/>
    <property type="match status" value="1"/>
</dbReference>
<dbReference type="PROSITE" id="PS50158">
    <property type="entry name" value="ZF_CCHC"/>
    <property type="match status" value="3"/>
</dbReference>
<evidence type="ECO:0000256" key="1">
    <source>
        <dbReference type="PROSITE-ProRule" id="PRU00047"/>
    </source>
</evidence>
<evidence type="ECO:0000256" key="2">
    <source>
        <dbReference type="SAM" id="MobiDB-lite"/>
    </source>
</evidence>
<dbReference type="AlphaFoldDB" id="Q7XN35"/>
<dbReference type="SUPFAM" id="SSF57756">
    <property type="entry name" value="Retrovirus zinc finger-like domains"/>
    <property type="match status" value="1"/>
</dbReference>
<organism evidence="4 5">
    <name type="scientific">Oryza sativa subsp. japonica</name>
    <name type="common">Rice</name>
    <dbReference type="NCBI Taxonomy" id="39947"/>
    <lineage>
        <taxon>Eukaryota</taxon>
        <taxon>Viridiplantae</taxon>
        <taxon>Streptophyta</taxon>
        <taxon>Embryophyta</taxon>
        <taxon>Tracheophyta</taxon>
        <taxon>Spermatophyta</taxon>
        <taxon>Magnoliopsida</taxon>
        <taxon>Liliopsida</taxon>
        <taxon>Poales</taxon>
        <taxon>Poaceae</taxon>
        <taxon>BOP clade</taxon>
        <taxon>Oryzoideae</taxon>
        <taxon>Oryzeae</taxon>
        <taxon>Oryzinae</taxon>
        <taxon>Oryza</taxon>
        <taxon>Oryza sativa</taxon>
    </lineage>
</organism>
<reference evidence="5" key="2">
    <citation type="journal article" date="2008" name="Nucleic Acids Res.">
        <title>The rice annotation project database (RAP-DB): 2008 update.</title>
        <authorList>
            <consortium name="The rice annotation project (RAP)"/>
        </authorList>
    </citation>
    <scope>GENOME REANNOTATION</scope>
    <source>
        <strain evidence="5">cv. Nipponbare</strain>
    </source>
</reference>
<feature type="compositionally biased region" description="Polar residues" evidence="2">
    <location>
        <begin position="110"/>
        <end position="128"/>
    </location>
</feature>
<dbReference type="Pfam" id="PF00098">
    <property type="entry name" value="zf-CCHC"/>
    <property type="match status" value="2"/>
</dbReference>
<dbReference type="GO" id="GO:0003676">
    <property type="term" value="F:nucleic acid binding"/>
    <property type="evidence" value="ECO:0007669"/>
    <property type="project" value="InterPro"/>
</dbReference>
<keyword evidence="1" id="KW-0862">Zinc</keyword>
<reference evidence="5" key="1">
    <citation type="journal article" date="2005" name="Nature">
        <title>The map-based sequence of the rice genome.</title>
        <authorList>
            <consortium name="International rice genome sequencing project (IRGSP)"/>
            <person name="Matsumoto T."/>
            <person name="Wu J."/>
            <person name="Kanamori H."/>
            <person name="Katayose Y."/>
            <person name="Fujisawa M."/>
            <person name="Namiki N."/>
            <person name="Mizuno H."/>
            <person name="Yamamoto K."/>
            <person name="Antonio B.A."/>
            <person name="Baba T."/>
            <person name="Sakata K."/>
            <person name="Nagamura Y."/>
            <person name="Aoki H."/>
            <person name="Arikawa K."/>
            <person name="Arita K."/>
            <person name="Bito T."/>
            <person name="Chiden Y."/>
            <person name="Fujitsuka N."/>
            <person name="Fukunaka R."/>
            <person name="Hamada M."/>
            <person name="Harada C."/>
            <person name="Hayashi A."/>
            <person name="Hijishita S."/>
            <person name="Honda M."/>
            <person name="Hosokawa S."/>
            <person name="Ichikawa Y."/>
            <person name="Idonuma A."/>
            <person name="Iijima M."/>
            <person name="Ikeda M."/>
            <person name="Ikeno M."/>
            <person name="Ito K."/>
            <person name="Ito S."/>
            <person name="Ito T."/>
            <person name="Ito Y."/>
            <person name="Ito Y."/>
            <person name="Iwabuchi A."/>
            <person name="Kamiya K."/>
            <person name="Karasawa W."/>
            <person name="Kurita K."/>
            <person name="Katagiri S."/>
            <person name="Kikuta A."/>
            <person name="Kobayashi H."/>
            <person name="Kobayashi N."/>
            <person name="Machita K."/>
            <person name="Maehara T."/>
            <person name="Masukawa M."/>
            <person name="Mizubayashi T."/>
            <person name="Mukai Y."/>
            <person name="Nagasaki H."/>
            <person name="Nagata Y."/>
            <person name="Naito S."/>
            <person name="Nakashima M."/>
            <person name="Nakama Y."/>
            <person name="Nakamichi Y."/>
            <person name="Nakamura M."/>
            <person name="Meguro A."/>
            <person name="Negishi M."/>
            <person name="Ohta I."/>
            <person name="Ohta T."/>
            <person name="Okamoto M."/>
            <person name="Ono N."/>
            <person name="Saji S."/>
            <person name="Sakaguchi M."/>
            <person name="Sakai K."/>
            <person name="Shibata M."/>
            <person name="Shimokawa T."/>
            <person name="Song J."/>
            <person name="Takazaki Y."/>
            <person name="Terasawa K."/>
            <person name="Tsugane M."/>
            <person name="Tsuji K."/>
            <person name="Ueda S."/>
            <person name="Waki K."/>
            <person name="Yamagata H."/>
            <person name="Yamamoto M."/>
            <person name="Yamamoto S."/>
            <person name="Yamane H."/>
            <person name="Yoshiki S."/>
            <person name="Yoshihara R."/>
            <person name="Yukawa K."/>
            <person name="Zhong H."/>
            <person name="Yano M."/>
            <person name="Yuan Q."/>
            <person name="Ouyang S."/>
            <person name="Liu J."/>
            <person name="Jones K.M."/>
            <person name="Gansberger K."/>
            <person name="Moffat K."/>
            <person name="Hill J."/>
            <person name="Bera J."/>
            <person name="Fadrosh D."/>
            <person name="Jin S."/>
            <person name="Johri S."/>
            <person name="Kim M."/>
            <person name="Overton L."/>
            <person name="Reardon M."/>
            <person name="Tsitrin T."/>
            <person name="Vuong H."/>
            <person name="Weaver B."/>
            <person name="Ciecko A."/>
            <person name="Tallon L."/>
            <person name="Jackson J."/>
            <person name="Pai G."/>
            <person name="Aken S.V."/>
            <person name="Utterback T."/>
            <person name="Reidmuller S."/>
            <person name="Feldblyum T."/>
            <person name="Hsiao J."/>
            <person name="Zismann V."/>
            <person name="Iobst S."/>
            <person name="de Vazeille A.R."/>
            <person name="Buell C.R."/>
            <person name="Ying K."/>
            <person name="Li Y."/>
            <person name="Lu T."/>
            <person name="Huang Y."/>
            <person name="Zhao Q."/>
            <person name="Feng Q."/>
            <person name="Zhang L."/>
            <person name="Zhu J."/>
            <person name="Weng Q."/>
            <person name="Mu J."/>
            <person name="Lu Y."/>
            <person name="Fan D."/>
            <person name="Liu Y."/>
            <person name="Guan J."/>
            <person name="Zhang Y."/>
            <person name="Yu S."/>
            <person name="Liu X."/>
            <person name="Zhang Y."/>
            <person name="Hong G."/>
            <person name="Han B."/>
            <person name="Choisne N."/>
            <person name="Demange N."/>
            <person name="Orjeda G."/>
            <person name="Samain S."/>
            <person name="Cattolico L."/>
            <person name="Pelletier E."/>
            <person name="Couloux A."/>
            <person name="Segurens B."/>
            <person name="Wincker P."/>
            <person name="D'Hont A."/>
            <person name="Scarpelli C."/>
            <person name="Weissenbach J."/>
            <person name="Salanoubat M."/>
            <person name="Quetier F."/>
            <person name="Yu Y."/>
            <person name="Kim H.R."/>
            <person name="Rambo T."/>
            <person name="Currie J."/>
            <person name="Collura K."/>
            <person name="Luo M."/>
            <person name="Yang T."/>
            <person name="Ammiraju J.S.S."/>
            <person name="Engler F."/>
            <person name="Soderlund C."/>
            <person name="Wing R.A."/>
            <person name="Palmer L.E."/>
            <person name="de la Bastide M."/>
            <person name="Spiegel L."/>
            <person name="Nascimento L."/>
            <person name="Zutavern T."/>
            <person name="O'Shaughnessy A."/>
            <person name="Dike S."/>
            <person name="Dedhia N."/>
            <person name="Preston R."/>
            <person name="Balija V."/>
            <person name="McCombie W.R."/>
            <person name="Chow T."/>
            <person name="Chen H."/>
            <person name="Chung M."/>
            <person name="Chen C."/>
            <person name="Shaw J."/>
            <person name="Wu H."/>
            <person name="Hsiao K."/>
            <person name="Chao Y."/>
            <person name="Chu M."/>
            <person name="Cheng C."/>
            <person name="Hour A."/>
            <person name="Lee P."/>
            <person name="Lin S."/>
            <person name="Lin Y."/>
            <person name="Liou J."/>
            <person name="Liu S."/>
            <person name="Hsing Y."/>
            <person name="Raghuvanshi S."/>
            <person name="Mohanty A."/>
            <person name="Bharti A.K."/>
            <person name="Gaur A."/>
            <person name="Gupta V."/>
            <person name="Kumar D."/>
            <person name="Ravi V."/>
            <person name="Vij S."/>
            <person name="Kapur A."/>
            <person name="Khurana P."/>
            <person name="Khurana P."/>
            <person name="Khurana J.P."/>
            <person name="Tyagi A.K."/>
            <person name="Gaikwad K."/>
            <person name="Singh A."/>
            <person name="Dalal V."/>
            <person name="Srivastava S."/>
            <person name="Dixit A."/>
            <person name="Pal A.K."/>
            <person name="Ghazi I.A."/>
            <person name="Yadav M."/>
            <person name="Pandit A."/>
            <person name="Bhargava A."/>
            <person name="Sureshbabu K."/>
            <person name="Batra K."/>
            <person name="Sharma T.R."/>
            <person name="Mohapatra T."/>
            <person name="Singh N.K."/>
            <person name="Messing J."/>
            <person name="Nelson A.B."/>
            <person name="Fuks G."/>
            <person name="Kavchok S."/>
            <person name="Keizer G."/>
            <person name="Linton E."/>
            <person name="Llaca V."/>
            <person name="Song R."/>
            <person name="Tanyolac B."/>
            <person name="Young S."/>
            <person name="Ho-Il K."/>
            <person name="Hahn J.H."/>
            <person name="Sangsakoo G."/>
            <person name="Vanavichit A."/>
            <person name="de Mattos Luiz.A.T."/>
            <person name="Zimmer P.D."/>
            <person name="Malone G."/>
            <person name="Dellagostin O."/>
            <person name="de Oliveira A.C."/>
            <person name="Bevan M."/>
            <person name="Bancroft I."/>
            <person name="Minx P."/>
            <person name="Cordum H."/>
            <person name="Wilson R."/>
            <person name="Cheng Z."/>
            <person name="Jin W."/>
            <person name="Jiang J."/>
            <person name="Leong S.A."/>
            <person name="Iwama H."/>
            <person name="Gojobori T."/>
            <person name="Itoh T."/>
            <person name="Niimura Y."/>
            <person name="Fujii Y."/>
            <person name="Habara T."/>
            <person name="Sakai H."/>
            <person name="Sato Y."/>
            <person name="Wilson G."/>
            <person name="Kumar K."/>
            <person name="McCouch S."/>
            <person name="Juretic N."/>
            <person name="Hoen D."/>
            <person name="Wright S."/>
            <person name="Bruskiewich R."/>
            <person name="Bureau T."/>
            <person name="Miyao A."/>
            <person name="Hirochika H."/>
            <person name="Nishikawa T."/>
            <person name="Kadowaki K."/>
            <person name="Sugiura M."/>
            <person name="Burr B."/>
            <person name="Sasaki T."/>
        </authorList>
    </citation>
    <scope>NUCLEOTIDE SEQUENCE [LARGE SCALE GENOMIC DNA]</scope>
    <source>
        <strain evidence="5">cv. Nipponbare</strain>
    </source>
</reference>
<feature type="domain" description="CCHC-type" evidence="3">
    <location>
        <begin position="357"/>
        <end position="372"/>
    </location>
</feature>
<feature type="compositionally biased region" description="Basic and acidic residues" evidence="2">
    <location>
        <begin position="1"/>
        <end position="10"/>
    </location>
</feature>
<dbReference type="Proteomes" id="UP000000763">
    <property type="component" value="Chromosome 4"/>
</dbReference>
<dbReference type="InterPro" id="IPR036875">
    <property type="entry name" value="Znf_CCHC_sf"/>
</dbReference>
<evidence type="ECO:0000313" key="5">
    <source>
        <dbReference type="Proteomes" id="UP000000763"/>
    </source>
</evidence>
<accession>Q7XN35</accession>
<feature type="compositionally biased region" description="Basic and acidic residues" evidence="2">
    <location>
        <begin position="235"/>
        <end position="246"/>
    </location>
</feature>
<name>Q7XN35_ORYSJ</name>
<gene>
    <name evidence="4" type="primary">OSJNBa0083I11.9</name>
</gene>
<dbReference type="SMART" id="SM00343">
    <property type="entry name" value="ZnF_C2HC"/>
    <property type="match status" value="4"/>
</dbReference>
<evidence type="ECO:0000313" key="4">
    <source>
        <dbReference type="EMBL" id="CAE04299.2"/>
    </source>
</evidence>
<feature type="region of interest" description="Disordered" evidence="2">
    <location>
        <begin position="1"/>
        <end position="20"/>
    </location>
</feature>
<feature type="region of interest" description="Disordered" evidence="2">
    <location>
        <begin position="416"/>
        <end position="435"/>
    </location>
</feature>
<keyword evidence="1" id="KW-0863">Zinc-finger</keyword>
<feature type="region of interest" description="Disordered" evidence="2">
    <location>
        <begin position="311"/>
        <end position="345"/>
    </location>
</feature>
<keyword evidence="1" id="KW-0479">Metal-binding</keyword>
<dbReference type="InterPro" id="IPR001878">
    <property type="entry name" value="Znf_CCHC"/>
</dbReference>
<feature type="compositionally biased region" description="Polar residues" evidence="2">
    <location>
        <begin position="423"/>
        <end position="433"/>
    </location>
</feature>
<dbReference type="GO" id="GO:0008270">
    <property type="term" value="F:zinc ion binding"/>
    <property type="evidence" value="ECO:0007669"/>
    <property type="project" value="UniProtKB-KW"/>
</dbReference>
<feature type="region of interest" description="Disordered" evidence="2">
    <location>
        <begin position="109"/>
        <end position="180"/>
    </location>
</feature>
<feature type="compositionally biased region" description="Basic residues" evidence="2">
    <location>
        <begin position="158"/>
        <end position="174"/>
    </location>
</feature>
<feature type="region of interest" description="Disordered" evidence="2">
    <location>
        <begin position="217"/>
        <end position="246"/>
    </location>
</feature>
<proteinExistence type="predicted"/>
<evidence type="ECO:0000259" key="3">
    <source>
        <dbReference type="PROSITE" id="PS50158"/>
    </source>
</evidence>
<protein>
    <submittedName>
        <fullName evidence="4">OSJNBa0083I11.9 protein</fullName>
    </submittedName>
</protein>
<feature type="compositionally biased region" description="Polar residues" evidence="2">
    <location>
        <begin position="311"/>
        <end position="334"/>
    </location>
</feature>
<feature type="domain" description="CCHC-type" evidence="3">
    <location>
        <begin position="82"/>
        <end position="96"/>
    </location>
</feature>
<sequence>MFNREKEKNVRGYASSNSSFQLNPPLASRELTRAHPWSIPSMLLGSQLPLVGSQDQNQYVFDQAFATQVNELPMPEEHVPFCHDCREQGHYALNCPWVYAKEAPSFGLAGQTSLNPPPRTKSSLQPSVQGREPNGENPLNPENCFPPSLSYHVGSRTKQAKGKKSKSQKRKAPMRTKEEVRKMTITSAEWPPAGITIPRRQRGNTFRGARRLTQHLLSHGGRVSDQVSSDDEDESPRHLGEEEMESKACTRCGEIGHVASMCLTLCLHCEEDHPPDRCPTSRITCFFCEGTDHVPKDCQSSFLLTKKMANQPASSNGEKHQGNTNPRQDYSFSLTPVPGQRNQNEKRKCRVREDICCFNCQGMGHFADKCPKPRNIAASTSVHATPCNQKLAPQRIVIHASRSSPIARVATAPTPASALPQGVNAQFQPQPSVDKTEASIGIVPLDVPAQQPKKSSTR</sequence>
<dbReference type="EMBL" id="AL662982">
    <property type="protein sequence ID" value="CAE04299.2"/>
    <property type="molecule type" value="Genomic_DNA"/>
</dbReference>
<feature type="domain" description="CCHC-type" evidence="3">
    <location>
        <begin position="249"/>
        <end position="262"/>
    </location>
</feature>